<evidence type="ECO:0000313" key="14">
    <source>
        <dbReference type="EMBL" id="PJF30358.1"/>
    </source>
</evidence>
<dbReference type="InterPro" id="IPR044751">
    <property type="entry name" value="Ion_transp-like_CBS"/>
</dbReference>
<dbReference type="InterPro" id="IPR005170">
    <property type="entry name" value="Transptr-assoc_dom"/>
</dbReference>
<dbReference type="InterPro" id="IPR000644">
    <property type="entry name" value="CBS_dom"/>
</dbReference>
<accession>A0A2M8NYI6</accession>
<feature type="transmembrane region" description="Helical" evidence="11">
    <location>
        <begin position="56"/>
        <end position="80"/>
    </location>
</feature>
<evidence type="ECO:0000256" key="10">
    <source>
        <dbReference type="PROSITE-ProRule" id="PRU01193"/>
    </source>
</evidence>
<keyword evidence="5" id="KW-0677">Repeat</keyword>
<evidence type="ECO:0000256" key="4">
    <source>
        <dbReference type="ARBA" id="ARBA00022692"/>
    </source>
</evidence>
<dbReference type="PANTHER" id="PTHR43099:SF5">
    <property type="entry name" value="HLYC_CORC FAMILY TRANSPORTER"/>
    <property type="match status" value="1"/>
</dbReference>
<evidence type="ECO:0000259" key="13">
    <source>
        <dbReference type="PROSITE" id="PS51846"/>
    </source>
</evidence>
<dbReference type="AlphaFoldDB" id="A0A2M8NYI6"/>
<keyword evidence="3" id="KW-1003">Cell membrane</keyword>
<evidence type="ECO:0008006" key="16">
    <source>
        <dbReference type="Google" id="ProtNLM"/>
    </source>
</evidence>
<proteinExistence type="inferred from homology"/>
<comment type="caution">
    <text evidence="14">The sequence shown here is derived from an EMBL/GenBank/DDBJ whole genome shotgun (WGS) entry which is preliminary data.</text>
</comment>
<protein>
    <recommendedName>
        <fullName evidence="16">HlyC/CorC family transporter</fullName>
    </recommendedName>
</protein>
<feature type="domain" description="CNNM transmembrane" evidence="13">
    <location>
        <begin position="1"/>
        <end position="197"/>
    </location>
</feature>
<dbReference type="PANTHER" id="PTHR43099">
    <property type="entry name" value="UPF0053 PROTEIN YRKA"/>
    <property type="match status" value="1"/>
</dbReference>
<feature type="transmembrane region" description="Helical" evidence="11">
    <location>
        <begin position="6"/>
        <end position="25"/>
    </location>
</feature>
<evidence type="ECO:0000313" key="15">
    <source>
        <dbReference type="Proteomes" id="UP000228921"/>
    </source>
</evidence>
<evidence type="ECO:0000259" key="12">
    <source>
        <dbReference type="PROSITE" id="PS51371"/>
    </source>
</evidence>
<dbReference type="Gene3D" id="3.30.465.10">
    <property type="match status" value="1"/>
</dbReference>
<evidence type="ECO:0000256" key="1">
    <source>
        <dbReference type="ARBA" id="ARBA00004651"/>
    </source>
</evidence>
<evidence type="ECO:0000256" key="9">
    <source>
        <dbReference type="PROSITE-ProRule" id="PRU00703"/>
    </source>
</evidence>
<sequence length="440" mass="47948">MGELLIILLLIVANGVFAMSETALLSARKARLQQRANEGDQRAAAALELANQPNTFLATVQVAITLIGILAGAFGGATIAVSLAEVLRGVPFLATSAEPLAFALVVLLTTYLSLILGELVPKRLALTSPERIIALVAAPMRLLSWITSPLVRFLDGSTNLVLNALGVRPSTEPEVTEEEIKVMIAQGAQSGTFEETERELVDGVFRLADVRVDALMTPRTEVTWFDVNESVESVREKIVKSGRSRFPVVRGSLDDVIGVVRAKDLLARALANEPFDLTACLQPPLFVPESLTALKLLNRFRDANTHIALIIDEYGGLRGVVTIADILAEIVGGVYLEEEAVEPEAVQREDGSWLIDGLIMIDEFSELFPMLRLPDESEREYQTLGGYLMSQFGRIPQIGDVYEADGLRFEVVDMDGYRVDRVLVSQVPPSTPNETAPQEP</sequence>
<feature type="domain" description="CBS" evidence="12">
    <location>
        <begin position="280"/>
        <end position="338"/>
    </location>
</feature>
<keyword evidence="4 10" id="KW-0812">Transmembrane</keyword>
<dbReference type="InterPro" id="IPR046342">
    <property type="entry name" value="CBS_dom_sf"/>
</dbReference>
<evidence type="ECO:0000256" key="7">
    <source>
        <dbReference type="ARBA" id="ARBA00023122"/>
    </source>
</evidence>
<evidence type="ECO:0000256" key="3">
    <source>
        <dbReference type="ARBA" id="ARBA00022475"/>
    </source>
</evidence>
<dbReference type="Pfam" id="PF00571">
    <property type="entry name" value="CBS"/>
    <property type="match status" value="2"/>
</dbReference>
<evidence type="ECO:0000256" key="5">
    <source>
        <dbReference type="ARBA" id="ARBA00022737"/>
    </source>
</evidence>
<feature type="domain" description="CBS" evidence="12">
    <location>
        <begin position="216"/>
        <end position="277"/>
    </location>
</feature>
<evidence type="ECO:0000256" key="8">
    <source>
        <dbReference type="ARBA" id="ARBA00023136"/>
    </source>
</evidence>
<organism evidence="14 15">
    <name type="scientific">Candidatus Thermofonsia Clade 1 bacterium</name>
    <dbReference type="NCBI Taxonomy" id="2364210"/>
    <lineage>
        <taxon>Bacteria</taxon>
        <taxon>Bacillati</taxon>
        <taxon>Chloroflexota</taxon>
        <taxon>Candidatus Thermofontia</taxon>
        <taxon>Candidatus Thermofonsia Clade 1</taxon>
    </lineage>
</organism>
<keyword evidence="8 10" id="KW-0472">Membrane</keyword>
<dbReference type="SUPFAM" id="SSF56176">
    <property type="entry name" value="FAD-binding/transporter-associated domain-like"/>
    <property type="match status" value="1"/>
</dbReference>
<dbReference type="GO" id="GO:0050660">
    <property type="term" value="F:flavin adenine dinucleotide binding"/>
    <property type="evidence" value="ECO:0007669"/>
    <property type="project" value="InterPro"/>
</dbReference>
<evidence type="ECO:0000256" key="6">
    <source>
        <dbReference type="ARBA" id="ARBA00022989"/>
    </source>
</evidence>
<keyword evidence="6 10" id="KW-1133">Transmembrane helix</keyword>
<reference evidence="14 15" key="1">
    <citation type="submission" date="2017-11" db="EMBL/GenBank/DDBJ databases">
        <title>Evolution of Phototrophy in the Chloroflexi Phylum Driven by Horizontal Gene Transfer.</title>
        <authorList>
            <person name="Ward L.M."/>
            <person name="Hemp J."/>
            <person name="Shih P.M."/>
            <person name="Mcglynn S.E."/>
            <person name="Fischer W."/>
        </authorList>
    </citation>
    <scope>NUCLEOTIDE SEQUENCE [LARGE SCALE GENOMIC DNA]</scope>
    <source>
        <strain evidence="14">CP2_2F</strain>
    </source>
</reference>
<dbReference type="SMART" id="SM01091">
    <property type="entry name" value="CorC_HlyC"/>
    <property type="match status" value="1"/>
</dbReference>
<dbReference type="SUPFAM" id="SSF54631">
    <property type="entry name" value="CBS-domain pair"/>
    <property type="match status" value="1"/>
</dbReference>
<evidence type="ECO:0000256" key="2">
    <source>
        <dbReference type="ARBA" id="ARBA00006337"/>
    </source>
</evidence>
<dbReference type="GO" id="GO:0005886">
    <property type="term" value="C:plasma membrane"/>
    <property type="evidence" value="ECO:0007669"/>
    <property type="project" value="UniProtKB-SubCell"/>
</dbReference>
<dbReference type="PROSITE" id="PS51846">
    <property type="entry name" value="CNNM"/>
    <property type="match status" value="1"/>
</dbReference>
<gene>
    <name evidence="14" type="ORF">CUN51_08090</name>
</gene>
<dbReference type="Proteomes" id="UP000228921">
    <property type="component" value="Unassembled WGS sequence"/>
</dbReference>
<dbReference type="InterPro" id="IPR002550">
    <property type="entry name" value="CNNM"/>
</dbReference>
<dbReference type="InterPro" id="IPR016169">
    <property type="entry name" value="FAD-bd_PCMH_sub2"/>
</dbReference>
<dbReference type="CDD" id="cd04590">
    <property type="entry name" value="CBS_pair_CorC_HlyC_assoc"/>
    <property type="match status" value="1"/>
</dbReference>
<dbReference type="InterPro" id="IPR051676">
    <property type="entry name" value="UPF0053_domain"/>
</dbReference>
<dbReference type="PROSITE" id="PS51371">
    <property type="entry name" value="CBS"/>
    <property type="match status" value="2"/>
</dbReference>
<dbReference type="SMART" id="SM00116">
    <property type="entry name" value="CBS"/>
    <property type="match status" value="2"/>
</dbReference>
<dbReference type="Pfam" id="PF01595">
    <property type="entry name" value="CNNM"/>
    <property type="match status" value="1"/>
</dbReference>
<name>A0A2M8NYI6_9CHLR</name>
<evidence type="ECO:0000256" key="11">
    <source>
        <dbReference type="SAM" id="Phobius"/>
    </source>
</evidence>
<keyword evidence="7 9" id="KW-0129">CBS domain</keyword>
<comment type="subcellular location">
    <subcellularLocation>
        <location evidence="1">Cell membrane</location>
        <topology evidence="1">Multi-pass membrane protein</topology>
    </subcellularLocation>
</comment>
<dbReference type="FunFam" id="3.10.580.10:FF:000002">
    <property type="entry name" value="Magnesium/cobalt efflux protein CorC"/>
    <property type="match status" value="1"/>
</dbReference>
<feature type="transmembrane region" description="Helical" evidence="11">
    <location>
        <begin position="100"/>
        <end position="120"/>
    </location>
</feature>
<dbReference type="InterPro" id="IPR036318">
    <property type="entry name" value="FAD-bd_PCMH-like_sf"/>
</dbReference>
<dbReference type="FunFam" id="3.30.465.10:FF:000023">
    <property type="entry name" value="Magnesium and cobalt transporter"/>
    <property type="match status" value="1"/>
</dbReference>
<dbReference type="Gene3D" id="3.10.580.10">
    <property type="entry name" value="CBS-domain"/>
    <property type="match status" value="1"/>
</dbReference>
<dbReference type="Pfam" id="PF03471">
    <property type="entry name" value="CorC_HlyC"/>
    <property type="match status" value="1"/>
</dbReference>
<dbReference type="EMBL" id="PGTK01000011">
    <property type="protein sequence ID" value="PJF30358.1"/>
    <property type="molecule type" value="Genomic_DNA"/>
</dbReference>
<comment type="similarity">
    <text evidence="2">Belongs to the UPF0053 family.</text>
</comment>